<dbReference type="Proteomes" id="UP001150238">
    <property type="component" value="Unassembled WGS sequence"/>
</dbReference>
<feature type="transmembrane region" description="Helical" evidence="8">
    <location>
        <begin position="259"/>
        <end position="282"/>
    </location>
</feature>
<gene>
    <name evidence="10" type="ORF">C8J55DRAFT_574658</name>
</gene>
<keyword evidence="3 6" id="KW-0349">Heme</keyword>
<feature type="binding site" description="axial binding residue" evidence="6">
    <location>
        <position position="417"/>
    </location>
    <ligand>
        <name>heme</name>
        <dbReference type="ChEBI" id="CHEBI:30413"/>
    </ligand>
    <ligandPart>
        <name>Fe</name>
        <dbReference type="ChEBI" id="CHEBI:18248"/>
    </ligandPart>
</feature>
<dbReference type="Gene3D" id="1.10.630.10">
    <property type="entry name" value="Cytochrome P450"/>
    <property type="match status" value="1"/>
</dbReference>
<evidence type="ECO:0000313" key="10">
    <source>
        <dbReference type="EMBL" id="KAJ4478691.1"/>
    </source>
</evidence>
<comment type="cofactor">
    <cofactor evidence="1 6">
        <name>heme</name>
        <dbReference type="ChEBI" id="CHEBI:30413"/>
    </cofactor>
</comment>
<evidence type="ECO:0000256" key="1">
    <source>
        <dbReference type="ARBA" id="ARBA00001971"/>
    </source>
</evidence>
<dbReference type="SUPFAM" id="SSF48264">
    <property type="entry name" value="Cytochrome P450"/>
    <property type="match status" value="1"/>
</dbReference>
<keyword evidence="8" id="KW-1133">Transmembrane helix</keyword>
<keyword evidence="7" id="KW-0503">Monooxygenase</keyword>
<dbReference type="GO" id="GO:0004497">
    <property type="term" value="F:monooxygenase activity"/>
    <property type="evidence" value="ECO:0007669"/>
    <property type="project" value="UniProtKB-KW"/>
</dbReference>
<reference evidence="10" key="1">
    <citation type="submission" date="2022-08" db="EMBL/GenBank/DDBJ databases">
        <authorList>
            <consortium name="DOE Joint Genome Institute"/>
            <person name="Min B."/>
            <person name="Riley R."/>
            <person name="Sierra-Patev S."/>
            <person name="Naranjo-Ortiz M."/>
            <person name="Looney B."/>
            <person name="Konkel Z."/>
            <person name="Slot J.C."/>
            <person name="Sakamoto Y."/>
            <person name="Steenwyk J.L."/>
            <person name="Rokas A."/>
            <person name="Carro J."/>
            <person name="Camarero S."/>
            <person name="Ferreira P."/>
            <person name="Molpeceres G."/>
            <person name="Ruiz-Duenas F.J."/>
            <person name="Serrano A."/>
            <person name="Henrissat B."/>
            <person name="Drula E."/>
            <person name="Hughes K.W."/>
            <person name="Mata J.L."/>
            <person name="Ishikawa N.K."/>
            <person name="Vargas-Isla R."/>
            <person name="Ushijima S."/>
            <person name="Smith C.A."/>
            <person name="Ahrendt S."/>
            <person name="Andreopoulos W."/>
            <person name="He G."/>
            <person name="Labutti K."/>
            <person name="Lipzen A."/>
            <person name="Ng V."/>
            <person name="Sandor L."/>
            <person name="Barry K."/>
            <person name="Martinez A.T."/>
            <person name="Xiao Y."/>
            <person name="Gibbons J.G."/>
            <person name="Terashima K."/>
            <person name="Hibbett D.S."/>
            <person name="Grigoriev I.V."/>
        </authorList>
    </citation>
    <scope>NUCLEOTIDE SEQUENCE</scope>
    <source>
        <strain evidence="10">Sp2 HRB7682 ss15</strain>
    </source>
</reference>
<feature type="chain" id="PRO_5040888045" evidence="9">
    <location>
        <begin position="18"/>
        <end position="484"/>
    </location>
</feature>
<dbReference type="PANTHER" id="PTHR24304">
    <property type="entry name" value="CYTOCHROME P450 FAMILY 7"/>
    <property type="match status" value="1"/>
</dbReference>
<evidence type="ECO:0000256" key="2">
    <source>
        <dbReference type="ARBA" id="ARBA00010617"/>
    </source>
</evidence>
<evidence type="ECO:0000313" key="11">
    <source>
        <dbReference type="Proteomes" id="UP001150238"/>
    </source>
</evidence>
<protein>
    <submittedName>
        <fullName evidence="10">Cytochrome P450</fullName>
    </submittedName>
</protein>
<evidence type="ECO:0000256" key="4">
    <source>
        <dbReference type="ARBA" id="ARBA00022723"/>
    </source>
</evidence>
<dbReference type="InterPro" id="IPR001128">
    <property type="entry name" value="Cyt_P450"/>
</dbReference>
<evidence type="ECO:0000256" key="6">
    <source>
        <dbReference type="PIRSR" id="PIRSR602403-1"/>
    </source>
</evidence>
<dbReference type="InterPro" id="IPR017972">
    <property type="entry name" value="Cyt_P450_CS"/>
</dbReference>
<proteinExistence type="inferred from homology"/>
<evidence type="ECO:0000256" key="8">
    <source>
        <dbReference type="SAM" id="Phobius"/>
    </source>
</evidence>
<evidence type="ECO:0000256" key="7">
    <source>
        <dbReference type="RuleBase" id="RU000461"/>
    </source>
</evidence>
<dbReference type="InterPro" id="IPR002403">
    <property type="entry name" value="Cyt_P450_E_grp-IV"/>
</dbReference>
<sequence>MAIFSSVSLFLLTVGLALLTILSRRKIKESYIEFRAIAYSYDLMSSSFRPGQNTYHFTILGNPVVGIRGQEARKVFFNERNFSTSEGYKVFSKAAPVPELAKTLLSAEEGHGLHFKKQLEILVNKNRLADIIATMLGDMQRLTATWNNKGSMDPFDKINDITFHVTAHMITSNDFVSDSVNFSHFQTHFFTQLKNNTPAMIFLPWFYRKSQREKEIAITSLFTTLTSYIEAREKDKISTSEPIDLLLDHGLNSQEIIQFILGFLFGGVYNATKAISWILIYISMHSQWKMAIRSEVENVLSKHSFDISKPLYRRLSEVPLEAWEESLPTLDLVISETFRLVMNQTVLRRNIGEDVEIPGGQGHVPSGAFVAYSNADAHLEPEIYDDPWSFKPDRFEHGKQKVLSNDFLGWGAGRHRCVGLGIAKLTIKTIVCLFVMTYDYDITRTKRKSNPTIPIPDHNKVNEARPKGEVITLNYQRIEQSVSI</sequence>
<dbReference type="GO" id="GO:0005506">
    <property type="term" value="F:iron ion binding"/>
    <property type="evidence" value="ECO:0007669"/>
    <property type="project" value="InterPro"/>
</dbReference>
<keyword evidence="5 6" id="KW-0408">Iron</keyword>
<dbReference type="GO" id="GO:0016705">
    <property type="term" value="F:oxidoreductase activity, acting on paired donors, with incorporation or reduction of molecular oxygen"/>
    <property type="evidence" value="ECO:0007669"/>
    <property type="project" value="InterPro"/>
</dbReference>
<comment type="caution">
    <text evidence="10">The sequence shown here is derived from an EMBL/GenBank/DDBJ whole genome shotgun (WGS) entry which is preliminary data.</text>
</comment>
<keyword evidence="9" id="KW-0732">Signal</keyword>
<accession>A0A9W9ACB0</accession>
<keyword evidence="7" id="KW-0560">Oxidoreductase</keyword>
<name>A0A9W9ACB0_9AGAR</name>
<organism evidence="10 11">
    <name type="scientific">Lentinula lateritia</name>
    <dbReference type="NCBI Taxonomy" id="40482"/>
    <lineage>
        <taxon>Eukaryota</taxon>
        <taxon>Fungi</taxon>
        <taxon>Dikarya</taxon>
        <taxon>Basidiomycota</taxon>
        <taxon>Agaricomycotina</taxon>
        <taxon>Agaricomycetes</taxon>
        <taxon>Agaricomycetidae</taxon>
        <taxon>Agaricales</taxon>
        <taxon>Marasmiineae</taxon>
        <taxon>Omphalotaceae</taxon>
        <taxon>Lentinula</taxon>
    </lineage>
</organism>
<dbReference type="InterPro" id="IPR036396">
    <property type="entry name" value="Cyt_P450_sf"/>
</dbReference>
<comment type="similarity">
    <text evidence="2 7">Belongs to the cytochrome P450 family.</text>
</comment>
<dbReference type="EMBL" id="JANVFS010000017">
    <property type="protein sequence ID" value="KAJ4478691.1"/>
    <property type="molecule type" value="Genomic_DNA"/>
</dbReference>
<dbReference type="PANTHER" id="PTHR24304:SF2">
    <property type="entry name" value="24-HYDROXYCHOLESTEROL 7-ALPHA-HYDROXYLASE"/>
    <property type="match status" value="1"/>
</dbReference>
<dbReference type="Pfam" id="PF00067">
    <property type="entry name" value="p450"/>
    <property type="match status" value="1"/>
</dbReference>
<dbReference type="PRINTS" id="PR00465">
    <property type="entry name" value="EP450IV"/>
</dbReference>
<keyword evidence="8" id="KW-0472">Membrane</keyword>
<feature type="signal peptide" evidence="9">
    <location>
        <begin position="1"/>
        <end position="17"/>
    </location>
</feature>
<evidence type="ECO:0000256" key="5">
    <source>
        <dbReference type="ARBA" id="ARBA00023004"/>
    </source>
</evidence>
<keyword evidence="8" id="KW-0812">Transmembrane</keyword>
<dbReference type="PROSITE" id="PS00086">
    <property type="entry name" value="CYTOCHROME_P450"/>
    <property type="match status" value="1"/>
</dbReference>
<dbReference type="GO" id="GO:0020037">
    <property type="term" value="F:heme binding"/>
    <property type="evidence" value="ECO:0007669"/>
    <property type="project" value="InterPro"/>
</dbReference>
<dbReference type="InterPro" id="IPR050529">
    <property type="entry name" value="CYP450_sterol_14alpha_dmase"/>
</dbReference>
<dbReference type="AlphaFoldDB" id="A0A9W9ACB0"/>
<reference evidence="10" key="2">
    <citation type="journal article" date="2023" name="Proc. Natl. Acad. Sci. U.S.A.">
        <title>A global phylogenomic analysis of the shiitake genus Lentinula.</title>
        <authorList>
            <person name="Sierra-Patev S."/>
            <person name="Min B."/>
            <person name="Naranjo-Ortiz M."/>
            <person name="Looney B."/>
            <person name="Konkel Z."/>
            <person name="Slot J.C."/>
            <person name="Sakamoto Y."/>
            <person name="Steenwyk J.L."/>
            <person name="Rokas A."/>
            <person name="Carro J."/>
            <person name="Camarero S."/>
            <person name="Ferreira P."/>
            <person name="Molpeceres G."/>
            <person name="Ruiz-Duenas F.J."/>
            <person name="Serrano A."/>
            <person name="Henrissat B."/>
            <person name="Drula E."/>
            <person name="Hughes K.W."/>
            <person name="Mata J.L."/>
            <person name="Ishikawa N.K."/>
            <person name="Vargas-Isla R."/>
            <person name="Ushijima S."/>
            <person name="Smith C.A."/>
            <person name="Donoghue J."/>
            <person name="Ahrendt S."/>
            <person name="Andreopoulos W."/>
            <person name="He G."/>
            <person name="LaButti K."/>
            <person name="Lipzen A."/>
            <person name="Ng V."/>
            <person name="Riley R."/>
            <person name="Sandor L."/>
            <person name="Barry K."/>
            <person name="Martinez A.T."/>
            <person name="Xiao Y."/>
            <person name="Gibbons J.G."/>
            <person name="Terashima K."/>
            <person name="Grigoriev I.V."/>
            <person name="Hibbett D."/>
        </authorList>
    </citation>
    <scope>NUCLEOTIDE SEQUENCE</scope>
    <source>
        <strain evidence="10">Sp2 HRB7682 ss15</strain>
    </source>
</reference>
<evidence type="ECO:0000256" key="3">
    <source>
        <dbReference type="ARBA" id="ARBA00022617"/>
    </source>
</evidence>
<keyword evidence="4 6" id="KW-0479">Metal-binding</keyword>
<dbReference type="CDD" id="cd00302">
    <property type="entry name" value="cytochrome_P450"/>
    <property type="match status" value="1"/>
</dbReference>
<evidence type="ECO:0000256" key="9">
    <source>
        <dbReference type="SAM" id="SignalP"/>
    </source>
</evidence>